<evidence type="ECO:0000256" key="1">
    <source>
        <dbReference type="SAM" id="MobiDB-lite"/>
    </source>
</evidence>
<gene>
    <name evidence="3" type="ORF">ALAG00032_LOCUS11287</name>
</gene>
<reference evidence="3" key="1">
    <citation type="submission" date="2021-01" db="EMBL/GenBank/DDBJ databases">
        <authorList>
            <person name="Corre E."/>
            <person name="Pelletier E."/>
            <person name="Niang G."/>
            <person name="Scheremetjew M."/>
            <person name="Finn R."/>
            <person name="Kale V."/>
            <person name="Holt S."/>
            <person name="Cochrane G."/>
            <person name="Meng A."/>
            <person name="Brown T."/>
            <person name="Cohen L."/>
        </authorList>
    </citation>
    <scope>NUCLEOTIDE SEQUENCE</scope>
    <source>
        <strain evidence="3">CCMP1510</strain>
    </source>
</reference>
<accession>A0A7S3K064</accession>
<dbReference type="InterPro" id="IPR004274">
    <property type="entry name" value="FCP1_dom"/>
</dbReference>
<dbReference type="Gene3D" id="3.40.50.1000">
    <property type="entry name" value="HAD superfamily/HAD-like"/>
    <property type="match status" value="1"/>
</dbReference>
<evidence type="ECO:0000313" key="3">
    <source>
        <dbReference type="EMBL" id="CAE0370509.1"/>
    </source>
</evidence>
<dbReference type="SMART" id="SM00577">
    <property type="entry name" value="CPDc"/>
    <property type="match status" value="1"/>
</dbReference>
<feature type="compositionally biased region" description="Polar residues" evidence="1">
    <location>
        <begin position="285"/>
        <end position="305"/>
    </location>
</feature>
<feature type="region of interest" description="Disordered" evidence="1">
    <location>
        <begin position="246"/>
        <end position="342"/>
    </location>
</feature>
<proteinExistence type="predicted"/>
<protein>
    <recommendedName>
        <fullName evidence="2">FCP1 homology domain-containing protein</fullName>
    </recommendedName>
</protein>
<feature type="region of interest" description="Disordered" evidence="1">
    <location>
        <begin position="201"/>
        <end position="232"/>
    </location>
</feature>
<feature type="compositionally biased region" description="Polar residues" evidence="1">
    <location>
        <begin position="207"/>
        <end position="219"/>
    </location>
</feature>
<feature type="compositionally biased region" description="Polar residues" evidence="1">
    <location>
        <begin position="246"/>
        <end position="260"/>
    </location>
</feature>
<dbReference type="PROSITE" id="PS50969">
    <property type="entry name" value="FCP1"/>
    <property type="match status" value="1"/>
</dbReference>
<dbReference type="AlphaFoldDB" id="A0A7S3K064"/>
<dbReference type="Pfam" id="PF03031">
    <property type="entry name" value="NIF"/>
    <property type="match status" value="1"/>
</dbReference>
<dbReference type="EMBL" id="HBIJ01016953">
    <property type="protein sequence ID" value="CAE0370509.1"/>
    <property type="molecule type" value="Transcribed_RNA"/>
</dbReference>
<evidence type="ECO:0000259" key="2">
    <source>
        <dbReference type="PROSITE" id="PS50969"/>
    </source>
</evidence>
<dbReference type="InterPro" id="IPR036412">
    <property type="entry name" value="HAD-like_sf"/>
</dbReference>
<name>A0A7S3K064_9STRA</name>
<organism evidence="3">
    <name type="scientific">Aureoumbra lagunensis</name>
    <dbReference type="NCBI Taxonomy" id="44058"/>
    <lineage>
        <taxon>Eukaryota</taxon>
        <taxon>Sar</taxon>
        <taxon>Stramenopiles</taxon>
        <taxon>Ochrophyta</taxon>
        <taxon>Pelagophyceae</taxon>
        <taxon>Pelagomonadales</taxon>
        <taxon>Aureoumbra</taxon>
    </lineage>
</organism>
<feature type="domain" description="FCP1 homology" evidence="2">
    <location>
        <begin position="1"/>
        <end position="173"/>
    </location>
</feature>
<dbReference type="InterPro" id="IPR023214">
    <property type="entry name" value="HAD_sf"/>
</dbReference>
<sequence>MSSRRLICALDLDHTILHMLRASEMPENSGFAEDVVEFVHDEVVYKVALRIGTTSFVRALRKADVTVIIVTCNLVADKVMEALSKRCDVFQALECHIIESRERGAKSLEMIGVNSTDSRITIFDDSPSAWRFQDQEFIIHAKRFDAKTLAAALDADDTDDDLLDEELGYMSQMQDDFLKFYKPPLVVDFLAPVPVLTRSASPAIPSVKNNNTSALTAESKSTDSKNAADATPSSFHRIPIVMASSSAPTESISTVSSTAPAIQKPPPQTQDEEKQTNKRQKTRHVLTSSFDKQISSPPTQASFSNKEVLAGGDNRSNNVGDSRENTPPPPPPPHLFPPTQKNNSLVARPVQLVKPATDPSWRPQSISSAASAASIVQPSVTRGAYFSSTARAPAPALAPFAPVHAFNTAQFNSNNNNKFAMGRTFPPPKQLNISNNQYSPFTQQQQQHNFFPPQPMPPPQRPHFFRGLPVRPPQPHSLPPPSAVVGPATTQNNMMMANFRNY</sequence>
<dbReference type="SUPFAM" id="SSF56784">
    <property type="entry name" value="HAD-like"/>
    <property type="match status" value="1"/>
</dbReference>
<feature type="compositionally biased region" description="Pro residues" evidence="1">
    <location>
        <begin position="326"/>
        <end position="336"/>
    </location>
</feature>